<dbReference type="Proteomes" id="UP000887116">
    <property type="component" value="Unassembled WGS sequence"/>
</dbReference>
<dbReference type="AlphaFoldDB" id="A0A8X6J088"/>
<organism evidence="1 2">
    <name type="scientific">Trichonephila clavata</name>
    <name type="common">Joro spider</name>
    <name type="synonym">Nephila clavata</name>
    <dbReference type="NCBI Taxonomy" id="2740835"/>
    <lineage>
        <taxon>Eukaryota</taxon>
        <taxon>Metazoa</taxon>
        <taxon>Ecdysozoa</taxon>
        <taxon>Arthropoda</taxon>
        <taxon>Chelicerata</taxon>
        <taxon>Arachnida</taxon>
        <taxon>Araneae</taxon>
        <taxon>Araneomorphae</taxon>
        <taxon>Entelegynae</taxon>
        <taxon>Araneoidea</taxon>
        <taxon>Nephilidae</taxon>
        <taxon>Trichonephila</taxon>
    </lineage>
</organism>
<name>A0A8X6J088_TRICU</name>
<evidence type="ECO:0000313" key="1">
    <source>
        <dbReference type="EMBL" id="GFR31759.1"/>
    </source>
</evidence>
<dbReference type="EMBL" id="BMAO01039486">
    <property type="protein sequence ID" value="GFR31759.1"/>
    <property type="molecule type" value="Genomic_DNA"/>
</dbReference>
<keyword evidence="2" id="KW-1185">Reference proteome</keyword>
<protein>
    <submittedName>
        <fullName evidence="1">Uncharacterized protein</fullName>
    </submittedName>
</protein>
<sequence>MFIESYTVCAVNEAFGGKKLQNFDASNLPPCKSELLQQFLRANCACTIWNNSHLKNPTKYQPDIKGCVLEKDKYFKWFEEDQTPSYVRDSLKTQSGI</sequence>
<gene>
    <name evidence="1" type="primary">EVAR_88018_1</name>
    <name evidence="1" type="ORF">TNCT_669771</name>
</gene>
<evidence type="ECO:0000313" key="2">
    <source>
        <dbReference type="Proteomes" id="UP000887116"/>
    </source>
</evidence>
<accession>A0A8X6J088</accession>
<reference evidence="1" key="1">
    <citation type="submission" date="2020-07" db="EMBL/GenBank/DDBJ databases">
        <title>Multicomponent nature underlies the extraordinary mechanical properties of spider dragline silk.</title>
        <authorList>
            <person name="Kono N."/>
            <person name="Nakamura H."/>
            <person name="Mori M."/>
            <person name="Yoshida Y."/>
            <person name="Ohtoshi R."/>
            <person name="Malay A.D."/>
            <person name="Moran D.A.P."/>
            <person name="Tomita M."/>
            <person name="Numata K."/>
            <person name="Arakawa K."/>
        </authorList>
    </citation>
    <scope>NUCLEOTIDE SEQUENCE</scope>
</reference>
<proteinExistence type="predicted"/>
<comment type="caution">
    <text evidence="1">The sequence shown here is derived from an EMBL/GenBank/DDBJ whole genome shotgun (WGS) entry which is preliminary data.</text>
</comment>
<dbReference type="OrthoDB" id="6430887at2759"/>